<dbReference type="AlphaFoldDB" id="A0A7W4ZRG6"/>
<evidence type="ECO:0008006" key="5">
    <source>
        <dbReference type="Google" id="ProtNLM"/>
    </source>
</evidence>
<gene>
    <name evidence="3" type="ORF">FHS41_003822</name>
</gene>
<name>A0A7W4ZRG6_9ACTN</name>
<comment type="caution">
    <text evidence="3">The sequence shown here is derived from an EMBL/GenBank/DDBJ whole genome shotgun (WGS) entry which is preliminary data.</text>
</comment>
<evidence type="ECO:0000256" key="2">
    <source>
        <dbReference type="SAM" id="SignalP"/>
    </source>
</evidence>
<keyword evidence="2" id="KW-0732">Signal</keyword>
<dbReference type="EMBL" id="JACHXE010000003">
    <property type="protein sequence ID" value="MBB3077334.1"/>
    <property type="molecule type" value="Genomic_DNA"/>
</dbReference>
<dbReference type="RefSeq" id="WP_184593013.1">
    <property type="nucleotide sequence ID" value="NZ_BMUP01000005.1"/>
</dbReference>
<dbReference type="SUPFAM" id="SSF82171">
    <property type="entry name" value="DPP6 N-terminal domain-like"/>
    <property type="match status" value="1"/>
</dbReference>
<evidence type="ECO:0000313" key="4">
    <source>
        <dbReference type="Proteomes" id="UP000572907"/>
    </source>
</evidence>
<keyword evidence="4" id="KW-1185">Reference proteome</keyword>
<protein>
    <recommendedName>
        <fullName evidence="5">WD40 repeat domain-containing protein</fullName>
    </recommendedName>
</protein>
<dbReference type="Proteomes" id="UP000572907">
    <property type="component" value="Unassembled WGS sequence"/>
</dbReference>
<organism evidence="3 4">
    <name type="scientific">Streptomyces violarus</name>
    <dbReference type="NCBI Taxonomy" id="67380"/>
    <lineage>
        <taxon>Bacteria</taxon>
        <taxon>Bacillati</taxon>
        <taxon>Actinomycetota</taxon>
        <taxon>Actinomycetes</taxon>
        <taxon>Kitasatosporales</taxon>
        <taxon>Streptomycetaceae</taxon>
        <taxon>Streptomyces</taxon>
    </lineage>
</organism>
<feature type="signal peptide" evidence="2">
    <location>
        <begin position="1"/>
        <end position="28"/>
    </location>
</feature>
<feature type="chain" id="PRO_5031072069" description="WD40 repeat domain-containing protein" evidence="2">
    <location>
        <begin position="29"/>
        <end position="375"/>
    </location>
</feature>
<reference evidence="3 4" key="1">
    <citation type="submission" date="2020-08" db="EMBL/GenBank/DDBJ databases">
        <title>Genomic Encyclopedia of Type Strains, Phase III (KMG-III): the genomes of soil and plant-associated and newly described type strains.</title>
        <authorList>
            <person name="Whitman W."/>
        </authorList>
    </citation>
    <scope>NUCLEOTIDE SEQUENCE [LARGE SCALE GENOMIC DNA]</scope>
    <source>
        <strain evidence="3 4">CECT 3237</strain>
    </source>
</reference>
<dbReference type="PROSITE" id="PS51257">
    <property type="entry name" value="PROKAR_LIPOPROTEIN"/>
    <property type="match status" value="1"/>
</dbReference>
<sequence>MKTVRGIVVTAAVAAVVACGVAVSLATAGDDGSPERSAGGLPAPDVMAHPDQSPPRERIAAGRVAVSAYFTARSVQRPQGDGVVAYEWSLLNTTTDRYRKTDWAWLDVAPGMKTAAVLERDLPVDRIGLLNLATDKVERWIKVDRGVGGVRFSPDGKRLVATAYDLDPDGLFKDASYQLNDKTVPGPKPSRTGFYVVDVASGRADFTERPPRKDDSGSLTRGGRQDFMWSRDSTLLWETWANKAGKVFYDVDGKEVPVPEREAKLGSPGALLSPDKKLVTGKFAGDDGQIVSEVLDASNGKRVGLVPGQQLLAWADDDALIAWRCDPERCDPGKGEFRNQLVLVSLDGKSLTPLSGFRKADLHHSGRWTPVFSRR</sequence>
<proteinExistence type="predicted"/>
<accession>A0A7W4ZRG6</accession>
<dbReference type="Gene3D" id="2.130.10.10">
    <property type="entry name" value="YVTN repeat-like/Quinoprotein amine dehydrogenase"/>
    <property type="match status" value="1"/>
</dbReference>
<evidence type="ECO:0000256" key="1">
    <source>
        <dbReference type="SAM" id="MobiDB-lite"/>
    </source>
</evidence>
<evidence type="ECO:0000313" key="3">
    <source>
        <dbReference type="EMBL" id="MBB3077334.1"/>
    </source>
</evidence>
<dbReference type="InterPro" id="IPR015943">
    <property type="entry name" value="WD40/YVTN_repeat-like_dom_sf"/>
</dbReference>
<feature type="region of interest" description="Disordered" evidence="1">
    <location>
        <begin position="28"/>
        <end position="55"/>
    </location>
</feature>